<dbReference type="PANTHER" id="PTHR11358">
    <property type="entry name" value="ARGINASE/AGMATINASE"/>
    <property type="match status" value="1"/>
</dbReference>
<keyword evidence="2" id="KW-0378">Hydrolase</keyword>
<evidence type="ECO:0000256" key="5">
    <source>
        <dbReference type="PROSITE-ProRule" id="PRU00742"/>
    </source>
</evidence>
<dbReference type="Pfam" id="PF00491">
    <property type="entry name" value="Arginase"/>
    <property type="match status" value="1"/>
</dbReference>
<keyword evidence="7" id="KW-1185">Reference proteome</keyword>
<dbReference type="GO" id="GO:0008783">
    <property type="term" value="F:agmatinase activity"/>
    <property type="evidence" value="ECO:0007669"/>
    <property type="project" value="TreeGrafter"/>
</dbReference>
<dbReference type="RefSeq" id="WP_147086819.1">
    <property type="nucleotide sequence ID" value="NZ_VORM01000011.1"/>
</dbReference>
<dbReference type="AlphaFoldDB" id="A0A5C6ZF66"/>
<evidence type="ECO:0000256" key="3">
    <source>
        <dbReference type="ARBA" id="ARBA00022808"/>
    </source>
</evidence>
<reference evidence="6 7" key="1">
    <citation type="submission" date="2019-08" db="EMBL/GenBank/DDBJ databases">
        <title>Genomes of Subsaximicrobium wynnwilliamsii strains.</title>
        <authorList>
            <person name="Bowman J.P."/>
        </authorList>
    </citation>
    <scope>NUCLEOTIDE SEQUENCE [LARGE SCALE GENOMIC DNA]</scope>
    <source>
        <strain evidence="6 7">2-80-2</strain>
    </source>
</reference>
<dbReference type="InterPro" id="IPR023696">
    <property type="entry name" value="Ureohydrolase_dom_sf"/>
</dbReference>
<sequence length="340" mass="37874">MKYLKRLTHSELSKILNPRPKEIKFGEQIVLLSNSTPIYDQLLNLDVGYVIFGIKEAVGVFANCGNHGTENAWDAAIKVLVNTQANPHTHANKVLILGCLEFEAFQEKINTLDQSNKKDLKKARKIVQKIDAEVTFLMHQIVSAGKIPIVIGGGHNNAYGNIKGTSLALKKPINVINFDAHHDFRDEEGRHSGNGFSYAFAEGFLKRYFIFGMHENYVSDTILNTLKKLKNIQYNTFEAIAIRKTLDLKHEMNAALEHLGDAAFGLEIDCDAIKNTPSSAKTPSGFSAEQARQFVDFFGSCENASYLHICEAAPTKETETQVGKLITYLISDFIRAHAND</sequence>
<dbReference type="CDD" id="cd09988">
    <property type="entry name" value="Formimidoylglutamase"/>
    <property type="match status" value="1"/>
</dbReference>
<dbReference type="SUPFAM" id="SSF52768">
    <property type="entry name" value="Arginase/deacetylase"/>
    <property type="match status" value="1"/>
</dbReference>
<dbReference type="OrthoDB" id="9788689at2"/>
<dbReference type="PANTHER" id="PTHR11358:SF35">
    <property type="entry name" value="FORMIMIDOYLGLUTAMASE"/>
    <property type="match status" value="1"/>
</dbReference>
<dbReference type="GO" id="GO:0033389">
    <property type="term" value="P:putrescine biosynthetic process from arginine, via agmatine"/>
    <property type="evidence" value="ECO:0007669"/>
    <property type="project" value="TreeGrafter"/>
</dbReference>
<evidence type="ECO:0000313" key="7">
    <source>
        <dbReference type="Proteomes" id="UP000321578"/>
    </source>
</evidence>
<dbReference type="EMBL" id="VORO01000012">
    <property type="protein sequence ID" value="TXD88676.1"/>
    <property type="molecule type" value="Genomic_DNA"/>
</dbReference>
<evidence type="ECO:0000256" key="4">
    <source>
        <dbReference type="ARBA" id="ARBA00023211"/>
    </source>
</evidence>
<name>A0A5C6ZF66_9FLAO</name>
<dbReference type="GO" id="GO:0046872">
    <property type="term" value="F:metal ion binding"/>
    <property type="evidence" value="ECO:0007669"/>
    <property type="project" value="UniProtKB-KW"/>
</dbReference>
<keyword evidence="3" id="KW-0369">Histidine metabolism</keyword>
<comment type="similarity">
    <text evidence="5">Belongs to the arginase family.</text>
</comment>
<accession>A0A5C6ZF66</accession>
<protein>
    <submittedName>
        <fullName evidence="6">Formimidoylglutamase</fullName>
    </submittedName>
</protein>
<dbReference type="PROSITE" id="PS51409">
    <property type="entry name" value="ARGINASE_2"/>
    <property type="match status" value="1"/>
</dbReference>
<organism evidence="6 7">
    <name type="scientific">Subsaximicrobium wynnwilliamsii</name>
    <dbReference type="NCBI Taxonomy" id="291179"/>
    <lineage>
        <taxon>Bacteria</taxon>
        <taxon>Pseudomonadati</taxon>
        <taxon>Bacteroidota</taxon>
        <taxon>Flavobacteriia</taxon>
        <taxon>Flavobacteriales</taxon>
        <taxon>Flavobacteriaceae</taxon>
        <taxon>Subsaximicrobium</taxon>
    </lineage>
</organism>
<gene>
    <name evidence="6" type="ORF">ESY86_11970</name>
</gene>
<proteinExistence type="inferred from homology"/>
<dbReference type="Gene3D" id="3.40.800.10">
    <property type="entry name" value="Ureohydrolase domain"/>
    <property type="match status" value="1"/>
</dbReference>
<dbReference type="InterPro" id="IPR006035">
    <property type="entry name" value="Ureohydrolase"/>
</dbReference>
<dbReference type="GO" id="GO:0006547">
    <property type="term" value="P:L-histidine metabolic process"/>
    <property type="evidence" value="ECO:0007669"/>
    <property type="project" value="UniProtKB-KW"/>
</dbReference>
<dbReference type="Proteomes" id="UP000321578">
    <property type="component" value="Unassembled WGS sequence"/>
</dbReference>
<comment type="caution">
    <text evidence="6">The sequence shown here is derived from an EMBL/GenBank/DDBJ whole genome shotgun (WGS) entry which is preliminary data.</text>
</comment>
<keyword evidence="4" id="KW-0464">Manganese</keyword>
<evidence type="ECO:0000256" key="1">
    <source>
        <dbReference type="ARBA" id="ARBA00022723"/>
    </source>
</evidence>
<keyword evidence="1" id="KW-0479">Metal-binding</keyword>
<evidence type="ECO:0000256" key="2">
    <source>
        <dbReference type="ARBA" id="ARBA00022801"/>
    </source>
</evidence>
<evidence type="ECO:0000313" key="6">
    <source>
        <dbReference type="EMBL" id="TXD88676.1"/>
    </source>
</evidence>